<protein>
    <submittedName>
        <fullName evidence="2">Uncharacterized protein</fullName>
    </submittedName>
</protein>
<evidence type="ECO:0000313" key="3">
    <source>
        <dbReference type="Proteomes" id="UP000053144"/>
    </source>
</evidence>
<evidence type="ECO:0000313" key="2">
    <source>
        <dbReference type="EMBL" id="KOM58349.1"/>
    </source>
</evidence>
<gene>
    <name evidence="2" type="ORF">LR48_Vigan11g138300</name>
</gene>
<proteinExistence type="predicted"/>
<organism evidence="2 3">
    <name type="scientific">Phaseolus angularis</name>
    <name type="common">Azuki bean</name>
    <name type="synonym">Vigna angularis</name>
    <dbReference type="NCBI Taxonomy" id="3914"/>
    <lineage>
        <taxon>Eukaryota</taxon>
        <taxon>Viridiplantae</taxon>
        <taxon>Streptophyta</taxon>
        <taxon>Embryophyta</taxon>
        <taxon>Tracheophyta</taxon>
        <taxon>Spermatophyta</taxon>
        <taxon>Magnoliopsida</taxon>
        <taxon>eudicotyledons</taxon>
        <taxon>Gunneridae</taxon>
        <taxon>Pentapetalae</taxon>
        <taxon>rosids</taxon>
        <taxon>fabids</taxon>
        <taxon>Fabales</taxon>
        <taxon>Fabaceae</taxon>
        <taxon>Papilionoideae</taxon>
        <taxon>50 kb inversion clade</taxon>
        <taxon>NPAAA clade</taxon>
        <taxon>indigoferoid/millettioid clade</taxon>
        <taxon>Phaseoleae</taxon>
        <taxon>Vigna</taxon>
    </lineage>
</organism>
<name>A0A0L9VUA1_PHAAN</name>
<evidence type="ECO:0000256" key="1">
    <source>
        <dbReference type="SAM" id="MobiDB-lite"/>
    </source>
</evidence>
<feature type="region of interest" description="Disordered" evidence="1">
    <location>
        <begin position="106"/>
        <end position="142"/>
    </location>
</feature>
<feature type="compositionally biased region" description="Basic residues" evidence="1">
    <location>
        <begin position="106"/>
        <end position="117"/>
    </location>
</feature>
<dbReference type="AlphaFoldDB" id="A0A0L9VUA1"/>
<accession>A0A0L9VUA1</accession>
<dbReference type="Gramene" id="KOM58349">
    <property type="protein sequence ID" value="KOM58349"/>
    <property type="gene ID" value="LR48_Vigan11g138300"/>
</dbReference>
<reference evidence="3" key="1">
    <citation type="journal article" date="2015" name="Proc. Natl. Acad. Sci. U.S.A.">
        <title>Genome sequencing of adzuki bean (Vigna angularis) provides insight into high starch and low fat accumulation and domestication.</title>
        <authorList>
            <person name="Yang K."/>
            <person name="Tian Z."/>
            <person name="Chen C."/>
            <person name="Luo L."/>
            <person name="Zhao B."/>
            <person name="Wang Z."/>
            <person name="Yu L."/>
            <person name="Li Y."/>
            <person name="Sun Y."/>
            <person name="Li W."/>
            <person name="Chen Y."/>
            <person name="Li Y."/>
            <person name="Zhang Y."/>
            <person name="Ai D."/>
            <person name="Zhao J."/>
            <person name="Shang C."/>
            <person name="Ma Y."/>
            <person name="Wu B."/>
            <person name="Wang M."/>
            <person name="Gao L."/>
            <person name="Sun D."/>
            <person name="Zhang P."/>
            <person name="Guo F."/>
            <person name="Wang W."/>
            <person name="Li Y."/>
            <person name="Wang J."/>
            <person name="Varshney R.K."/>
            <person name="Wang J."/>
            <person name="Ling H.Q."/>
            <person name="Wan P."/>
        </authorList>
    </citation>
    <scope>NUCLEOTIDE SEQUENCE</scope>
    <source>
        <strain evidence="3">cv. Jingnong 6</strain>
    </source>
</reference>
<feature type="compositionally biased region" description="Gly residues" evidence="1">
    <location>
        <begin position="132"/>
        <end position="142"/>
    </location>
</feature>
<dbReference type="Proteomes" id="UP000053144">
    <property type="component" value="Chromosome 11"/>
</dbReference>
<sequence length="188" mass="20072">MYGFGLAENRDLFIFQISLALATSVSLPLTRSPSLSLPLTLSASLSLPLPPRLLSPSINLSLPWLSPRHPSPGSRLPPQALLPYPHEPPTTKPHHTAQICHRFRKEHPMKRKERHRAIGGGGGRISEKNGRGGRGGHGGRGGECRGCGGGGGEATEAAVMAEAEADAAIEVAEANPEAFFSRFLLFLF</sequence>
<dbReference type="EMBL" id="CM003381">
    <property type="protein sequence ID" value="KOM58349.1"/>
    <property type="molecule type" value="Genomic_DNA"/>
</dbReference>